<dbReference type="Proteomes" id="UP000199087">
    <property type="component" value="Unassembled WGS sequence"/>
</dbReference>
<evidence type="ECO:0000259" key="7">
    <source>
        <dbReference type="Pfam" id="PF13193"/>
    </source>
</evidence>
<keyword evidence="4" id="KW-0547">Nucleotide-binding</keyword>
<dbReference type="InterPro" id="IPR020845">
    <property type="entry name" value="AMP-binding_CS"/>
</dbReference>
<dbReference type="GO" id="GO:0006631">
    <property type="term" value="P:fatty acid metabolic process"/>
    <property type="evidence" value="ECO:0007669"/>
    <property type="project" value="TreeGrafter"/>
</dbReference>
<feature type="domain" description="AMP-binding enzyme C-terminal" evidence="7">
    <location>
        <begin position="419"/>
        <end position="495"/>
    </location>
</feature>
<dbReference type="PROSITE" id="PS00455">
    <property type="entry name" value="AMP_BINDING"/>
    <property type="match status" value="1"/>
</dbReference>
<dbReference type="OrthoDB" id="9757771at2"/>
<dbReference type="InterPro" id="IPR025110">
    <property type="entry name" value="AMP-bd_C"/>
</dbReference>
<dbReference type="NCBIfam" id="NF004837">
    <property type="entry name" value="PRK06187.1"/>
    <property type="match status" value="1"/>
</dbReference>
<evidence type="ECO:0000256" key="2">
    <source>
        <dbReference type="ARBA" id="ARBA00022428"/>
    </source>
</evidence>
<dbReference type="CDD" id="cd17631">
    <property type="entry name" value="FACL_FadD13-like"/>
    <property type="match status" value="1"/>
</dbReference>
<dbReference type="STRING" id="1499688.BN000_05167"/>
<name>A0A0U1P4B3_9BACI</name>
<evidence type="ECO:0000256" key="1">
    <source>
        <dbReference type="ARBA" id="ARBA00006432"/>
    </source>
</evidence>
<dbReference type="EMBL" id="CVRB01000006">
    <property type="protein sequence ID" value="CRK85107.1"/>
    <property type="molecule type" value="Genomic_DNA"/>
</dbReference>
<keyword evidence="9" id="KW-1185">Reference proteome</keyword>
<evidence type="ECO:0000256" key="5">
    <source>
        <dbReference type="ARBA" id="ARBA00022840"/>
    </source>
</evidence>
<proteinExistence type="inferred from homology"/>
<dbReference type="PANTHER" id="PTHR43201">
    <property type="entry name" value="ACYL-COA SYNTHETASE"/>
    <property type="match status" value="1"/>
</dbReference>
<evidence type="ECO:0000313" key="9">
    <source>
        <dbReference type="Proteomes" id="UP000199087"/>
    </source>
</evidence>
<sequence length="503" mass="56833">MVKGIGNWFVKHSKARPDRLAFVYNEKRYTYVEVNERVNRLANTLLTKGVRKGDRVNALLFNTNEMLESMFACAKIGAIFVPINFRLSVDEVLYIVNDSRAYHFIYDCRMKSLVEQLRDMKSSLQEYIHVGNNPHKEDSVYEDLIANASNKEPEYDIRLEDVQMMMYTSGTTGRPKGAMLTHGNTQWNAINSINIIPFDYSDSTLAVAPLFHIGGMSVITSPLLYKGGTVFLEDHFDPTRVLQKIHDERITSIFLVPAMWQALTNVENFGAYDISSLRIAISGGAPCPITVIEFFQKRDIPFYEGFGLTETAPSVCILDRENSVRKNGSVGRELIHTSVRIVDPNDRDVPTGEVGEMIVNGPNVMAGYWNKPEATKESIKNGWFYTGDLAKFDVEGFIYIVDRKKDMIITGGENVYPIEIEQLLYRHPNIKEVAIIGYPDEKWGESIKAIVALKDSGQPLSSTDVESFLHGKIARFKIPKQIEIVEALPRNATGKILKTVLRK</sequence>
<organism evidence="8 9">
    <name type="scientific">Neobacillus massiliamazoniensis</name>
    <dbReference type="NCBI Taxonomy" id="1499688"/>
    <lineage>
        <taxon>Bacteria</taxon>
        <taxon>Bacillati</taxon>
        <taxon>Bacillota</taxon>
        <taxon>Bacilli</taxon>
        <taxon>Bacillales</taxon>
        <taxon>Bacillaceae</taxon>
        <taxon>Neobacillus</taxon>
    </lineage>
</organism>
<dbReference type="Gene3D" id="3.30.300.30">
    <property type="match status" value="1"/>
</dbReference>
<dbReference type="PANTHER" id="PTHR43201:SF5">
    <property type="entry name" value="MEDIUM-CHAIN ACYL-COA LIGASE ACSF2, MITOCHONDRIAL"/>
    <property type="match status" value="1"/>
</dbReference>
<dbReference type="AlphaFoldDB" id="A0A0U1P4B3"/>
<dbReference type="NCBIfam" id="TIGR01923">
    <property type="entry name" value="menE"/>
    <property type="match status" value="1"/>
</dbReference>
<protein>
    <submittedName>
        <fullName evidence="8">AMP-dependent synthetase and ligase</fullName>
    </submittedName>
</protein>
<dbReference type="GO" id="GO:0005524">
    <property type="term" value="F:ATP binding"/>
    <property type="evidence" value="ECO:0007669"/>
    <property type="project" value="UniProtKB-KW"/>
</dbReference>
<dbReference type="Pfam" id="PF00501">
    <property type="entry name" value="AMP-binding"/>
    <property type="match status" value="1"/>
</dbReference>
<dbReference type="InterPro" id="IPR042099">
    <property type="entry name" value="ANL_N_sf"/>
</dbReference>
<dbReference type="InterPro" id="IPR000873">
    <property type="entry name" value="AMP-dep_synth/lig_dom"/>
</dbReference>
<dbReference type="Pfam" id="PF13193">
    <property type="entry name" value="AMP-binding_C"/>
    <property type="match status" value="1"/>
</dbReference>
<evidence type="ECO:0000256" key="3">
    <source>
        <dbReference type="ARBA" id="ARBA00022598"/>
    </source>
</evidence>
<dbReference type="GO" id="GO:0008756">
    <property type="term" value="F:o-succinylbenzoate-CoA ligase activity"/>
    <property type="evidence" value="ECO:0007669"/>
    <property type="project" value="InterPro"/>
</dbReference>
<feature type="domain" description="AMP-dependent synthetase/ligase" evidence="6">
    <location>
        <begin position="11"/>
        <end position="369"/>
    </location>
</feature>
<dbReference type="InterPro" id="IPR010192">
    <property type="entry name" value="MenE"/>
</dbReference>
<comment type="similarity">
    <text evidence="1">Belongs to the ATP-dependent AMP-binding enzyme family.</text>
</comment>
<evidence type="ECO:0000259" key="6">
    <source>
        <dbReference type="Pfam" id="PF00501"/>
    </source>
</evidence>
<dbReference type="Gene3D" id="3.40.50.12780">
    <property type="entry name" value="N-terminal domain of ligase-like"/>
    <property type="match status" value="1"/>
</dbReference>
<gene>
    <name evidence="8" type="ORF">BN000_05167</name>
</gene>
<dbReference type="RefSeq" id="WP_090639783.1">
    <property type="nucleotide sequence ID" value="NZ_CVRB01000006.1"/>
</dbReference>
<dbReference type="GO" id="GO:0031956">
    <property type="term" value="F:medium-chain fatty acid-CoA ligase activity"/>
    <property type="evidence" value="ECO:0007669"/>
    <property type="project" value="TreeGrafter"/>
</dbReference>
<reference evidence="9" key="1">
    <citation type="submission" date="2015-05" db="EMBL/GenBank/DDBJ databases">
        <authorList>
            <person name="Urmite Genomes"/>
        </authorList>
    </citation>
    <scope>NUCLEOTIDE SEQUENCE [LARGE SCALE GENOMIC DNA]</scope>
    <source>
        <strain evidence="9">LF1</strain>
    </source>
</reference>
<evidence type="ECO:0000256" key="4">
    <source>
        <dbReference type="ARBA" id="ARBA00022741"/>
    </source>
</evidence>
<keyword evidence="3 8" id="KW-0436">Ligase</keyword>
<accession>A0A0U1P4B3</accession>
<dbReference type="SUPFAM" id="SSF56801">
    <property type="entry name" value="Acetyl-CoA synthetase-like"/>
    <property type="match status" value="1"/>
</dbReference>
<dbReference type="InterPro" id="IPR045851">
    <property type="entry name" value="AMP-bd_C_sf"/>
</dbReference>
<dbReference type="GO" id="GO:0009234">
    <property type="term" value="P:menaquinone biosynthetic process"/>
    <property type="evidence" value="ECO:0007669"/>
    <property type="project" value="UniProtKB-KW"/>
</dbReference>
<keyword evidence="2" id="KW-0474">Menaquinone biosynthesis</keyword>
<keyword evidence="5" id="KW-0067">ATP-binding</keyword>
<dbReference type="FunFam" id="3.30.300.30:FF:000008">
    <property type="entry name" value="2,3-dihydroxybenzoate-AMP ligase"/>
    <property type="match status" value="1"/>
</dbReference>
<evidence type="ECO:0000313" key="8">
    <source>
        <dbReference type="EMBL" id="CRK85107.1"/>
    </source>
</evidence>